<sequence length="9" mass="1118">MRLTWLNKG</sequence>
<name>A0A0E9Q806_ANGAN</name>
<organism evidence="1">
    <name type="scientific">Anguilla anguilla</name>
    <name type="common">European freshwater eel</name>
    <name type="synonym">Muraena anguilla</name>
    <dbReference type="NCBI Taxonomy" id="7936"/>
    <lineage>
        <taxon>Eukaryota</taxon>
        <taxon>Metazoa</taxon>
        <taxon>Chordata</taxon>
        <taxon>Craniata</taxon>
        <taxon>Vertebrata</taxon>
        <taxon>Euteleostomi</taxon>
        <taxon>Actinopterygii</taxon>
        <taxon>Neopterygii</taxon>
        <taxon>Teleostei</taxon>
        <taxon>Anguilliformes</taxon>
        <taxon>Anguillidae</taxon>
        <taxon>Anguilla</taxon>
    </lineage>
</organism>
<accession>A0A0E9Q806</accession>
<reference evidence="1" key="2">
    <citation type="journal article" date="2015" name="Fish Shellfish Immunol.">
        <title>Early steps in the European eel (Anguilla anguilla)-Vibrio vulnificus interaction in the gills: Role of the RtxA13 toxin.</title>
        <authorList>
            <person name="Callol A."/>
            <person name="Pajuelo D."/>
            <person name="Ebbesson L."/>
            <person name="Teles M."/>
            <person name="MacKenzie S."/>
            <person name="Amaro C."/>
        </authorList>
    </citation>
    <scope>NUCLEOTIDE SEQUENCE</scope>
</reference>
<dbReference type="EMBL" id="GBXM01096354">
    <property type="protein sequence ID" value="JAH12223.1"/>
    <property type="molecule type" value="Transcribed_RNA"/>
</dbReference>
<dbReference type="EMBL" id="GBXM01069331">
    <property type="protein sequence ID" value="JAH39246.1"/>
    <property type="molecule type" value="Transcribed_RNA"/>
</dbReference>
<reference evidence="1" key="1">
    <citation type="submission" date="2014-11" db="EMBL/GenBank/DDBJ databases">
        <authorList>
            <person name="Amaro Gonzalez C."/>
        </authorList>
    </citation>
    <scope>NUCLEOTIDE SEQUENCE</scope>
</reference>
<proteinExistence type="predicted"/>
<protein>
    <submittedName>
        <fullName evidence="1">Uncharacterized protein</fullName>
    </submittedName>
</protein>
<evidence type="ECO:0000313" key="1">
    <source>
        <dbReference type="EMBL" id="JAH12223.1"/>
    </source>
</evidence>